<proteinExistence type="predicted"/>
<reference evidence="2" key="1">
    <citation type="submission" date="2014-04" db="EMBL/GenBank/DDBJ databases">
        <title>Evolutionary Origins and Diversification of the Mycorrhizal Mutualists.</title>
        <authorList>
            <consortium name="DOE Joint Genome Institute"/>
            <consortium name="Mycorrhizal Genomics Consortium"/>
            <person name="Kohler A."/>
            <person name="Kuo A."/>
            <person name="Nagy L.G."/>
            <person name="Floudas D."/>
            <person name="Copeland A."/>
            <person name="Barry K.W."/>
            <person name="Cichocki N."/>
            <person name="Veneault-Fourrey C."/>
            <person name="LaButti K."/>
            <person name="Lindquist E.A."/>
            <person name="Lipzen A."/>
            <person name="Lundell T."/>
            <person name="Morin E."/>
            <person name="Murat C."/>
            <person name="Riley R."/>
            <person name="Ohm R."/>
            <person name="Sun H."/>
            <person name="Tunlid A."/>
            <person name="Henrissat B."/>
            <person name="Grigoriev I.V."/>
            <person name="Hibbett D.S."/>
            <person name="Martin F."/>
        </authorList>
    </citation>
    <scope>NUCLEOTIDE SEQUENCE [LARGE SCALE GENOMIC DNA]</scope>
    <source>
        <strain evidence="2">FD-334 SS-4</strain>
    </source>
</reference>
<evidence type="ECO:0000313" key="2">
    <source>
        <dbReference type="Proteomes" id="UP000054270"/>
    </source>
</evidence>
<organism evidence="1 2">
    <name type="scientific">Hypholoma sublateritium (strain FD-334 SS-4)</name>
    <dbReference type="NCBI Taxonomy" id="945553"/>
    <lineage>
        <taxon>Eukaryota</taxon>
        <taxon>Fungi</taxon>
        <taxon>Dikarya</taxon>
        <taxon>Basidiomycota</taxon>
        <taxon>Agaricomycotina</taxon>
        <taxon>Agaricomycetes</taxon>
        <taxon>Agaricomycetidae</taxon>
        <taxon>Agaricales</taxon>
        <taxon>Agaricineae</taxon>
        <taxon>Strophariaceae</taxon>
        <taxon>Hypholoma</taxon>
    </lineage>
</organism>
<name>A0A0D2PMA5_HYPSF</name>
<accession>A0A0D2PMA5</accession>
<sequence length="99" mass="11456">MAPPISDDLRHCMLSWYHTDQKTPSEIAQLARCSVRTVYYILSYDRDYGAVRNPYVRTPGRSRELDTGDMNYLVSVLAARPKMYLDELQEDLLAARQVN</sequence>
<dbReference type="AlphaFoldDB" id="A0A0D2PMA5"/>
<dbReference type="InterPro" id="IPR009057">
    <property type="entry name" value="Homeodomain-like_sf"/>
</dbReference>
<dbReference type="EMBL" id="KN817562">
    <property type="protein sequence ID" value="KJA21015.1"/>
    <property type="molecule type" value="Genomic_DNA"/>
</dbReference>
<dbReference type="OMA" id="WLMVEWR"/>
<feature type="non-terminal residue" evidence="1">
    <location>
        <position position="99"/>
    </location>
</feature>
<gene>
    <name evidence="1" type="ORF">HYPSUDRAFT_116962</name>
</gene>
<evidence type="ECO:0000313" key="1">
    <source>
        <dbReference type="EMBL" id="KJA21015.1"/>
    </source>
</evidence>
<dbReference type="OrthoDB" id="3022198at2759"/>
<keyword evidence="2" id="KW-1185">Reference proteome</keyword>
<dbReference type="Proteomes" id="UP000054270">
    <property type="component" value="Unassembled WGS sequence"/>
</dbReference>
<dbReference type="SUPFAM" id="SSF46689">
    <property type="entry name" value="Homeodomain-like"/>
    <property type="match status" value="1"/>
</dbReference>
<protein>
    <submittedName>
        <fullName evidence="1">Uncharacterized protein</fullName>
    </submittedName>
</protein>